<reference evidence="3 4" key="1">
    <citation type="submission" date="2024-04" db="EMBL/GenBank/DDBJ databases">
        <title>Defined microbial consortia suppress multidrug-resistant proinflammatory Enterobacteriaceae via ecological control.</title>
        <authorList>
            <person name="Furuichi M."/>
            <person name="Kawaguchi T."/>
            <person name="Pust M."/>
            <person name="Yasuma K."/>
            <person name="Plichta D."/>
            <person name="Hasegawa N."/>
            <person name="Ohya T."/>
            <person name="Bhattarai S."/>
            <person name="Sasajima S."/>
            <person name="Aoto Y."/>
            <person name="Tuganbaev T."/>
            <person name="Yaginuma M."/>
            <person name="Ueda M."/>
            <person name="Okahashi N."/>
            <person name="Amafuji K."/>
            <person name="Kiridooshi Y."/>
            <person name="Sugita K."/>
            <person name="Strazar M."/>
            <person name="Skelly A."/>
            <person name="Suda W."/>
            <person name="Hattori M."/>
            <person name="Nakamoto N."/>
            <person name="Caballero S."/>
            <person name="Norman J."/>
            <person name="Olle B."/>
            <person name="Tanoue T."/>
            <person name="Arita M."/>
            <person name="Bucci V."/>
            <person name="Atarashi K."/>
            <person name="Xavier R."/>
            <person name="Honda K."/>
        </authorList>
    </citation>
    <scope>NUCLEOTIDE SEQUENCE [LARGE SCALE GENOMIC DNA]</scope>
    <source>
        <strain evidence="4">k04-0078-D8-1</strain>
    </source>
</reference>
<dbReference type="Pfam" id="PF00078">
    <property type="entry name" value="RVT_1"/>
    <property type="match status" value="1"/>
</dbReference>
<keyword evidence="4" id="KW-1185">Reference proteome</keyword>
<keyword evidence="3" id="KW-0548">Nucleotidyltransferase</keyword>
<dbReference type="InterPro" id="IPR030931">
    <property type="entry name" value="Group_II_RT_mat"/>
</dbReference>
<dbReference type="PANTHER" id="PTHR34047">
    <property type="entry name" value="NUCLEAR INTRON MATURASE 1, MITOCHONDRIAL-RELATED"/>
    <property type="match status" value="1"/>
</dbReference>
<dbReference type="GO" id="GO:0003964">
    <property type="term" value="F:RNA-directed DNA polymerase activity"/>
    <property type="evidence" value="ECO:0007669"/>
    <property type="project" value="UniProtKB-KW"/>
</dbReference>
<feature type="domain" description="Reverse transcriptase" evidence="2">
    <location>
        <begin position="110"/>
        <end position="376"/>
    </location>
</feature>
<dbReference type="CDD" id="cd01651">
    <property type="entry name" value="RT_G2_intron"/>
    <property type="match status" value="1"/>
</dbReference>
<dbReference type="PROSITE" id="PS50878">
    <property type="entry name" value="RT_POL"/>
    <property type="match status" value="1"/>
</dbReference>
<keyword evidence="3" id="KW-0695">RNA-directed DNA polymerase</keyword>
<dbReference type="InterPro" id="IPR003615">
    <property type="entry name" value="HNH_nuc"/>
</dbReference>
<evidence type="ECO:0000313" key="4">
    <source>
        <dbReference type="Proteomes" id="UP001600943"/>
    </source>
</evidence>
<dbReference type="EMBL" id="BAABYW010000001">
    <property type="protein sequence ID" value="GAA6406200.1"/>
    <property type="molecule type" value="Genomic_DNA"/>
</dbReference>
<dbReference type="PANTHER" id="PTHR34047:SF8">
    <property type="entry name" value="PROTEIN YKFC"/>
    <property type="match status" value="1"/>
</dbReference>
<dbReference type="NCBIfam" id="TIGR04416">
    <property type="entry name" value="group_II_RT_mat"/>
    <property type="match status" value="1"/>
</dbReference>
<dbReference type="SUPFAM" id="SSF56672">
    <property type="entry name" value="DNA/RNA polymerases"/>
    <property type="match status" value="1"/>
</dbReference>
<sequence>MTKRENLLPGSQPERLSSNTKRKAKLGDKPLKVQRLRNNEYYGTQEVFDNLYKRSKDGCIFKRLMPLITSTENIMLAFRNIKNNKGSNTPGVNNHKMDYWAKADQQEYIRYIRDRFTNYIPMPVRRKEIPKPNGKMRPLGIPTIEDRIIQQCIKQVLEPICEAKFYDYSYGFRPHRSAEHAIAYAAQRINLVHCRYIVDVDIKGFFDNVNHGKLLKQIWAMGIRDKQLLCIISKILKAPIYDNGILIDNTKGTPQGGILSPLLANIVLNELDWWIYSQWLGFKTNTPIELRINKAGKINKGKQFTILRNKSKLKEMYIVRYADDFKIFCKNREDATKIFHAVKMWLKERLQLDISPEKSGITDIYKHSTEFLGFELKAFKKSNKMIMQSHMCKKAKVKVRGNLSKAIEDMSKHPCLTTVGKYNATILGVQNYYQIATMVNIDLAQIAYSLSKKLKIRIRSIESKSGNINEVYKMRYKNNYKKHFVCGTVLFPLADIQNRPPMLFRGLCEYTKEGREKMHGKVAYINPQIIKYLVTNPPDGGSTLLYDNRLSLYAGQQGNCKITKATLTIGDMELHHIIPKSKGGDDKYRNLIWVTSQVHKLIHGVNVPQNPKTIKVLNEILEDDNKLKALNKYRKLAGNSEIMRKVSPEVENSKMRHPVLYSPVTYESVDNSQITRFQNTDGTYFEYVNIDEN</sequence>
<dbReference type="InterPro" id="IPR000477">
    <property type="entry name" value="RT_dom"/>
</dbReference>
<comment type="caution">
    <text evidence="3">The sequence shown here is derived from an EMBL/GenBank/DDBJ whole genome shotgun (WGS) entry which is preliminary data.</text>
</comment>
<dbReference type="Proteomes" id="UP001600943">
    <property type="component" value="Unassembled WGS sequence"/>
</dbReference>
<evidence type="ECO:0000259" key="2">
    <source>
        <dbReference type="PROSITE" id="PS50878"/>
    </source>
</evidence>
<dbReference type="InterPro" id="IPR043502">
    <property type="entry name" value="DNA/RNA_pol_sf"/>
</dbReference>
<dbReference type="CDD" id="cd00085">
    <property type="entry name" value="HNHc"/>
    <property type="match status" value="1"/>
</dbReference>
<evidence type="ECO:0000256" key="1">
    <source>
        <dbReference type="SAM" id="MobiDB-lite"/>
    </source>
</evidence>
<dbReference type="Gene3D" id="1.10.30.50">
    <property type="match status" value="1"/>
</dbReference>
<dbReference type="RefSeq" id="WP_390403176.1">
    <property type="nucleotide sequence ID" value="NZ_BAABYW010000001.1"/>
</dbReference>
<dbReference type="InterPro" id="IPR051083">
    <property type="entry name" value="GrpII_Intron_Splice-Mob/Def"/>
</dbReference>
<keyword evidence="3" id="KW-0808">Transferase</keyword>
<name>A0ABQ0B423_9FIRM</name>
<feature type="region of interest" description="Disordered" evidence="1">
    <location>
        <begin position="1"/>
        <end position="30"/>
    </location>
</feature>
<proteinExistence type="predicted"/>
<dbReference type="SMART" id="SM00507">
    <property type="entry name" value="HNHc"/>
    <property type="match status" value="1"/>
</dbReference>
<protein>
    <submittedName>
        <fullName evidence="3">Group II intron reverse transcriptase/maturase</fullName>
    </submittedName>
</protein>
<evidence type="ECO:0000313" key="3">
    <source>
        <dbReference type="EMBL" id="GAA6406200.1"/>
    </source>
</evidence>
<gene>
    <name evidence="3" type="primary">ltrA_3</name>
    <name evidence="3" type="ORF">K040078D81_03170</name>
</gene>
<accession>A0ABQ0B423</accession>
<organism evidence="3 4">
    <name type="scientific">Blautia hominis</name>
    <dbReference type="NCBI Taxonomy" id="2025493"/>
    <lineage>
        <taxon>Bacteria</taxon>
        <taxon>Bacillati</taxon>
        <taxon>Bacillota</taxon>
        <taxon>Clostridia</taxon>
        <taxon>Lachnospirales</taxon>
        <taxon>Lachnospiraceae</taxon>
        <taxon>Blautia</taxon>
    </lineage>
</organism>